<dbReference type="EMBL" id="CP060775">
    <property type="protein sequence ID" value="QQK42698.1"/>
    <property type="molecule type" value="Genomic_DNA"/>
</dbReference>
<dbReference type="InterPro" id="IPR012340">
    <property type="entry name" value="NA-bd_OB-fold"/>
</dbReference>
<evidence type="ECO:0000256" key="6">
    <source>
        <dbReference type="ARBA" id="ARBA00023125"/>
    </source>
</evidence>
<dbReference type="Gene3D" id="2.40.50.140">
    <property type="entry name" value="Nucleic acid-binding proteins"/>
    <property type="match status" value="1"/>
</dbReference>
<dbReference type="OMA" id="FCFKASP"/>
<organism evidence="11 12">
    <name type="scientific">Penicillium digitatum</name>
    <name type="common">Green mold</name>
    <dbReference type="NCBI Taxonomy" id="36651"/>
    <lineage>
        <taxon>Eukaryota</taxon>
        <taxon>Fungi</taxon>
        <taxon>Dikarya</taxon>
        <taxon>Ascomycota</taxon>
        <taxon>Pezizomycotina</taxon>
        <taxon>Eurotiomycetes</taxon>
        <taxon>Eurotiomycetidae</taxon>
        <taxon>Eurotiales</taxon>
        <taxon>Aspergillaceae</taxon>
        <taxon>Penicillium</taxon>
    </lineage>
</organism>
<dbReference type="GO" id="GO:0003677">
    <property type="term" value="F:DNA binding"/>
    <property type="evidence" value="ECO:0007669"/>
    <property type="project" value="UniProtKB-KW"/>
</dbReference>
<feature type="coiled-coil region" evidence="9">
    <location>
        <begin position="221"/>
        <end position="255"/>
    </location>
</feature>
<dbReference type="GO" id="GO:0005634">
    <property type="term" value="C:nucleus"/>
    <property type="evidence" value="ECO:0007669"/>
    <property type="project" value="UniProtKB-SubCell"/>
</dbReference>
<evidence type="ECO:0000256" key="9">
    <source>
        <dbReference type="SAM" id="Coils"/>
    </source>
</evidence>
<protein>
    <recommendedName>
        <fullName evidence="3">CST complex subunit STN1</fullName>
    </recommendedName>
    <alternativeName>
        <fullName evidence="8">Suppressor of cdc thirteen homolog</fullName>
    </alternativeName>
</protein>
<evidence type="ECO:0000256" key="2">
    <source>
        <dbReference type="ARBA" id="ARBA00004574"/>
    </source>
</evidence>
<dbReference type="RefSeq" id="XP_014535325.1">
    <property type="nucleotide sequence ID" value="XM_014679839.1"/>
</dbReference>
<comment type="subcellular location">
    <subcellularLocation>
        <location evidence="2">Chromosome</location>
        <location evidence="2">Telomere</location>
    </subcellularLocation>
    <subcellularLocation>
        <location evidence="1">Nucleus</location>
    </subcellularLocation>
</comment>
<evidence type="ECO:0000259" key="10">
    <source>
        <dbReference type="Pfam" id="PF10451"/>
    </source>
</evidence>
<dbReference type="Pfam" id="PF10451">
    <property type="entry name" value="Stn1"/>
    <property type="match status" value="1"/>
</dbReference>
<feature type="domain" description="CST complex subunit Stn1 N-terminal" evidence="10">
    <location>
        <begin position="46"/>
        <end position="94"/>
    </location>
</feature>
<evidence type="ECO:0000313" key="11">
    <source>
        <dbReference type="EMBL" id="QQK42698.1"/>
    </source>
</evidence>
<accession>A0A7T6XK82</accession>
<proteinExistence type="predicted"/>
<dbReference type="SUPFAM" id="SSF50249">
    <property type="entry name" value="Nucleic acid-binding proteins"/>
    <property type="match status" value="1"/>
</dbReference>
<evidence type="ECO:0000256" key="3">
    <source>
        <dbReference type="ARBA" id="ARBA00017411"/>
    </source>
</evidence>
<dbReference type="VEuPathDB" id="FungiDB:PDIP_34930"/>
<dbReference type="GeneID" id="26231811"/>
<evidence type="ECO:0000256" key="1">
    <source>
        <dbReference type="ARBA" id="ARBA00004123"/>
    </source>
</evidence>
<keyword evidence="7" id="KW-0539">Nucleus</keyword>
<dbReference type="PANTHER" id="PTHR13989:SF33">
    <property type="entry name" value="CST COMPLEX SUBUNIT STN1"/>
    <property type="match status" value="1"/>
</dbReference>
<evidence type="ECO:0000256" key="8">
    <source>
        <dbReference type="ARBA" id="ARBA00030039"/>
    </source>
</evidence>
<evidence type="ECO:0000256" key="4">
    <source>
        <dbReference type="ARBA" id="ARBA00022454"/>
    </source>
</evidence>
<dbReference type="AlphaFoldDB" id="A0A7T6XK82"/>
<dbReference type="Proteomes" id="UP000595662">
    <property type="component" value="Chromosome 2"/>
</dbReference>
<reference evidence="11 12" key="1">
    <citation type="submission" date="2020-08" db="EMBL/GenBank/DDBJ databases">
        <title>The completed genome sequence of the pathogenic ascomycete fungus Penicillium digitatum.</title>
        <authorList>
            <person name="Wang M."/>
        </authorList>
    </citation>
    <scope>NUCLEOTIDE SEQUENCE [LARGE SCALE GENOMIC DNA]</scope>
    <source>
        <strain evidence="11 12">PdW03</strain>
    </source>
</reference>
<keyword evidence="4" id="KW-0158">Chromosome</keyword>
<dbReference type="InterPro" id="IPR040260">
    <property type="entry name" value="RFA2-like"/>
</dbReference>
<dbReference type="InterPro" id="IPR018856">
    <property type="entry name" value="Stn1_N"/>
</dbReference>
<dbReference type="KEGG" id="pdp:PDIP_34930"/>
<dbReference type="GO" id="GO:0000781">
    <property type="term" value="C:chromosome, telomeric region"/>
    <property type="evidence" value="ECO:0007669"/>
    <property type="project" value="UniProtKB-SubCell"/>
</dbReference>
<keyword evidence="9" id="KW-0175">Coiled coil</keyword>
<gene>
    <name evidence="11" type="ORF">Pdw03_6599</name>
</gene>
<evidence type="ECO:0000256" key="5">
    <source>
        <dbReference type="ARBA" id="ARBA00022895"/>
    </source>
</evidence>
<keyword evidence="5" id="KW-0779">Telomere</keyword>
<evidence type="ECO:0000313" key="12">
    <source>
        <dbReference type="Proteomes" id="UP000595662"/>
    </source>
</evidence>
<dbReference type="PANTHER" id="PTHR13989">
    <property type="entry name" value="REPLICATION PROTEIN A-RELATED"/>
    <property type="match status" value="1"/>
</dbReference>
<sequence length="283" mass="32897">MAKVNNENLVFYPAFCFKASPTHFTWVKMGAADVHRLRKSSDFVGQNIFFYNNHPIQFVSLVGIIVARTDIPRRTILTLDDSSGATIDIAVLKQTSPEPSSTIQISQTNSQEEAAWSSFSLTAPTATSLTHETHLTSKDHDEIDISALQPGTLVRVKGTLSTFRWQMQLHLERFWLVRDTNAEMQFLDTRLRFLIEVLSVPWVLTEKEIETLRGDAERCDERALEDRRRAERIARKRIEREERHARAIVRRYEKEEYERERELIKIREDGERVMRKFGFGDAE</sequence>
<dbReference type="CDD" id="cd03524">
    <property type="entry name" value="RPA2_OBF_family"/>
    <property type="match status" value="1"/>
</dbReference>
<evidence type="ECO:0000256" key="7">
    <source>
        <dbReference type="ARBA" id="ARBA00023242"/>
    </source>
</evidence>
<keyword evidence="6" id="KW-0238">DNA-binding</keyword>
<name>A0A7T6XK82_PENDI</name>